<keyword evidence="2 4" id="KW-0732">Signal</keyword>
<dbReference type="Pfam" id="PF01497">
    <property type="entry name" value="Peripla_BP_2"/>
    <property type="match status" value="1"/>
</dbReference>
<dbReference type="AlphaFoldDB" id="A0A0A6VH11"/>
<feature type="signal peptide" evidence="4">
    <location>
        <begin position="1"/>
        <end position="19"/>
    </location>
</feature>
<comment type="similarity">
    <text evidence="1">Belongs to the bacterial solute-binding protein 8 family.</text>
</comment>
<keyword evidence="3" id="KW-0175">Coiled coil</keyword>
<comment type="caution">
    <text evidence="6">The sequence shown here is derived from an EMBL/GenBank/DDBJ whole genome shotgun (WGS) entry which is preliminary data.</text>
</comment>
<dbReference type="InterPro" id="IPR050902">
    <property type="entry name" value="ABC_Transporter_SBP"/>
</dbReference>
<dbReference type="EMBL" id="JRUN01000002">
    <property type="protein sequence ID" value="KHD86723.1"/>
    <property type="molecule type" value="Genomic_DNA"/>
</dbReference>
<evidence type="ECO:0000256" key="1">
    <source>
        <dbReference type="ARBA" id="ARBA00008814"/>
    </source>
</evidence>
<dbReference type="Proteomes" id="UP000030588">
    <property type="component" value="Unassembled WGS sequence"/>
</dbReference>
<reference evidence="6 7" key="1">
    <citation type="submission" date="2014-10" db="EMBL/GenBank/DDBJ databases">
        <title>Draft genome of phytase producing Bacillus ginsengihumi strain M2.11.</title>
        <authorList>
            <person name="Toymentseva A."/>
            <person name="Boulygina E.A."/>
            <person name="Kazakov S.V."/>
            <person name="Kayumov I."/>
            <person name="Suleimanova A.D."/>
            <person name="Mardanova A.M."/>
            <person name="Maria S.N."/>
            <person name="Sergey M.Y."/>
            <person name="Sharipova M.R."/>
        </authorList>
    </citation>
    <scope>NUCLEOTIDE SEQUENCE [LARGE SCALE GENOMIC DNA]</scope>
    <source>
        <strain evidence="6 7">M2.11</strain>
    </source>
</reference>
<dbReference type="PROSITE" id="PS50983">
    <property type="entry name" value="FE_B12_PBP"/>
    <property type="match status" value="1"/>
</dbReference>
<dbReference type="STRING" id="363870.NG54_01270"/>
<dbReference type="PANTHER" id="PTHR30535:SF34">
    <property type="entry name" value="MOLYBDATE-BINDING PROTEIN MOLA"/>
    <property type="match status" value="1"/>
</dbReference>
<evidence type="ECO:0000256" key="4">
    <source>
        <dbReference type="SAM" id="SignalP"/>
    </source>
</evidence>
<dbReference type="GO" id="GO:0071281">
    <property type="term" value="P:cellular response to iron ion"/>
    <property type="evidence" value="ECO:0007669"/>
    <property type="project" value="TreeGrafter"/>
</dbReference>
<evidence type="ECO:0000256" key="2">
    <source>
        <dbReference type="ARBA" id="ARBA00022729"/>
    </source>
</evidence>
<dbReference type="PROSITE" id="PS51257">
    <property type="entry name" value="PROKAR_LIPOPROTEIN"/>
    <property type="match status" value="1"/>
</dbReference>
<dbReference type="Gene3D" id="3.40.50.1980">
    <property type="entry name" value="Nitrogenase molybdenum iron protein domain"/>
    <property type="match status" value="2"/>
</dbReference>
<evidence type="ECO:0000313" key="6">
    <source>
        <dbReference type="EMBL" id="KHD86723.1"/>
    </source>
</evidence>
<protein>
    <submittedName>
        <fullName evidence="6">Iron ABC transporter substrate-binding protein</fullName>
    </submittedName>
</protein>
<dbReference type="InterPro" id="IPR054828">
    <property type="entry name" value="Vit_B12_bind_prot"/>
</dbReference>
<feature type="coiled-coil region" evidence="3">
    <location>
        <begin position="167"/>
        <end position="194"/>
    </location>
</feature>
<feature type="domain" description="Fe/B12 periplasmic-binding" evidence="5">
    <location>
        <begin position="61"/>
        <end position="312"/>
    </location>
</feature>
<accession>A0A0A6VH11</accession>
<proteinExistence type="inferred from homology"/>
<dbReference type="FunFam" id="3.40.50.1980:FF:000035">
    <property type="entry name" value="Iron ABC transporter substrate-binding protein"/>
    <property type="match status" value="1"/>
</dbReference>
<dbReference type="PANTHER" id="PTHR30535">
    <property type="entry name" value="VITAMIN B12-BINDING PROTEIN"/>
    <property type="match status" value="1"/>
</dbReference>
<feature type="chain" id="PRO_5039251752" evidence="4">
    <location>
        <begin position="20"/>
        <end position="314"/>
    </location>
</feature>
<dbReference type="CDD" id="cd01143">
    <property type="entry name" value="YvrC"/>
    <property type="match status" value="1"/>
</dbReference>
<evidence type="ECO:0000259" key="5">
    <source>
        <dbReference type="PROSITE" id="PS50983"/>
    </source>
</evidence>
<dbReference type="InterPro" id="IPR002491">
    <property type="entry name" value="ABC_transptr_periplasmic_BD"/>
</dbReference>
<gene>
    <name evidence="6" type="ORF">NG54_01270</name>
</gene>
<organism evidence="6 7">
    <name type="scientific">Heyndrickxia ginsengihumi</name>
    <dbReference type="NCBI Taxonomy" id="363870"/>
    <lineage>
        <taxon>Bacteria</taxon>
        <taxon>Bacillati</taxon>
        <taxon>Bacillota</taxon>
        <taxon>Bacilli</taxon>
        <taxon>Bacillales</taxon>
        <taxon>Bacillaceae</taxon>
        <taxon>Heyndrickxia</taxon>
    </lineage>
</organism>
<sequence length="314" mass="34408">MKKVYVVVSLLMLIIGMLAGCSSNGDTKHSAQSQKTEKTAFPVTIKDGSGDNVTIKQTPKRIVSLVPSNTEIAYKLGLGKEIIGVSDSDDYPKDVKKKTKIGGTQINVEKVIALKPDLVLANVALTSPEAIQQLQSNGIKVLVVNDATNFDQVYQSIKMVGKATGTSEKAANVVKKMQQQLAVIKEKTASVKNEKTVYIEISPSPDIYAAGKHTFMDQMLKTIHAKNAVTENNWPKLNEEEVIKLNPDVIITTYGDSTKNAPQQVLERKGWQQMNAIKNKQVFEVDPDLVNRTGPRIIDGVEQLAKAVYPDAFK</sequence>
<evidence type="ECO:0000313" key="7">
    <source>
        <dbReference type="Proteomes" id="UP000030588"/>
    </source>
</evidence>
<dbReference type="SUPFAM" id="SSF53807">
    <property type="entry name" value="Helical backbone' metal receptor"/>
    <property type="match status" value="1"/>
</dbReference>
<name>A0A0A6VH11_9BACI</name>
<dbReference type="NCBIfam" id="NF038402">
    <property type="entry name" value="TroA_like"/>
    <property type="match status" value="1"/>
</dbReference>
<evidence type="ECO:0000256" key="3">
    <source>
        <dbReference type="SAM" id="Coils"/>
    </source>
</evidence>
<dbReference type="RefSeq" id="WP_025727619.1">
    <property type="nucleotide sequence ID" value="NZ_JAMAUG010000002.1"/>
</dbReference>
<dbReference type="OrthoDB" id="9816357at2"/>